<evidence type="ECO:0000313" key="1">
    <source>
        <dbReference type="Proteomes" id="UP000694924"/>
    </source>
</evidence>
<evidence type="ECO:0000313" key="2">
    <source>
        <dbReference type="RefSeq" id="XP_015186214.1"/>
    </source>
</evidence>
<organism evidence="1 2">
    <name type="scientific">Polistes dominula</name>
    <name type="common">European paper wasp</name>
    <name type="synonym">Vespa dominula</name>
    <dbReference type="NCBI Taxonomy" id="743375"/>
    <lineage>
        <taxon>Eukaryota</taxon>
        <taxon>Metazoa</taxon>
        <taxon>Ecdysozoa</taxon>
        <taxon>Arthropoda</taxon>
        <taxon>Hexapoda</taxon>
        <taxon>Insecta</taxon>
        <taxon>Pterygota</taxon>
        <taxon>Neoptera</taxon>
        <taxon>Endopterygota</taxon>
        <taxon>Hymenoptera</taxon>
        <taxon>Apocrita</taxon>
        <taxon>Aculeata</taxon>
        <taxon>Vespoidea</taxon>
        <taxon>Vespidae</taxon>
        <taxon>Polistinae</taxon>
        <taxon>Polistini</taxon>
        <taxon>Polistes</taxon>
    </lineage>
</organism>
<proteinExistence type="predicted"/>
<dbReference type="RefSeq" id="XP_015186214.1">
    <property type="nucleotide sequence ID" value="XM_015330728.1"/>
</dbReference>
<gene>
    <name evidence="2" type="primary">LOC107071601</name>
</gene>
<dbReference type="GeneID" id="107071601"/>
<reference evidence="2" key="1">
    <citation type="submission" date="2025-08" db="UniProtKB">
        <authorList>
            <consortium name="RefSeq"/>
        </authorList>
    </citation>
    <scope>IDENTIFICATION</scope>
    <source>
        <tissue evidence="2">Whole body</tissue>
    </source>
</reference>
<keyword evidence="1" id="KW-1185">Reference proteome</keyword>
<dbReference type="Proteomes" id="UP000694924">
    <property type="component" value="Unplaced"/>
</dbReference>
<name>A0ABM1J177_POLDO</name>
<accession>A0ABM1J177</accession>
<protein>
    <submittedName>
        <fullName evidence="2">Uncharacterized protein LOC107071601</fullName>
    </submittedName>
</protein>
<sequence length="147" mass="17284">MTKERLNKNLRGLNKANEISYNELQAIVHLQIPEVKWREIFEEENHTFIVNSILNEIISSAMEIIYDVYLEKAVYSFVVHCSHIAWLQLFDAMHLQYDLGEDPASIKKYWMGDKEHKPSPIDLLCFKNVEVRKKCETCSHPENCQKS</sequence>